<protein>
    <submittedName>
        <fullName evidence="1">Uncharacterized protein</fullName>
    </submittedName>
</protein>
<dbReference type="EMBL" id="CM046390">
    <property type="protein sequence ID" value="KAI8563016.1"/>
    <property type="molecule type" value="Genomic_DNA"/>
</dbReference>
<evidence type="ECO:0000313" key="2">
    <source>
        <dbReference type="Proteomes" id="UP001062846"/>
    </source>
</evidence>
<reference evidence="1" key="1">
    <citation type="submission" date="2022-02" db="EMBL/GenBank/DDBJ databases">
        <title>Plant Genome Project.</title>
        <authorList>
            <person name="Zhang R.-G."/>
        </authorList>
    </citation>
    <scope>NUCLEOTIDE SEQUENCE</scope>
    <source>
        <strain evidence="1">AT1</strain>
    </source>
</reference>
<keyword evidence="2" id="KW-1185">Reference proteome</keyword>
<evidence type="ECO:0000313" key="1">
    <source>
        <dbReference type="EMBL" id="KAI8563016.1"/>
    </source>
</evidence>
<gene>
    <name evidence="1" type="ORF">RHMOL_Rhmol03G0080700</name>
</gene>
<accession>A0ACC0PD06</accession>
<proteinExistence type="predicted"/>
<organism evidence="1 2">
    <name type="scientific">Rhododendron molle</name>
    <name type="common">Chinese azalea</name>
    <name type="synonym">Azalea mollis</name>
    <dbReference type="NCBI Taxonomy" id="49168"/>
    <lineage>
        <taxon>Eukaryota</taxon>
        <taxon>Viridiplantae</taxon>
        <taxon>Streptophyta</taxon>
        <taxon>Embryophyta</taxon>
        <taxon>Tracheophyta</taxon>
        <taxon>Spermatophyta</taxon>
        <taxon>Magnoliopsida</taxon>
        <taxon>eudicotyledons</taxon>
        <taxon>Gunneridae</taxon>
        <taxon>Pentapetalae</taxon>
        <taxon>asterids</taxon>
        <taxon>Ericales</taxon>
        <taxon>Ericaceae</taxon>
        <taxon>Ericoideae</taxon>
        <taxon>Rhodoreae</taxon>
        <taxon>Rhododendron</taxon>
    </lineage>
</organism>
<name>A0ACC0PD06_RHOML</name>
<sequence>MLAAYGFIRRTGSLVREIVEGPPKNPLESVAQQMPSATLTKYVPSDQVKFTSKTSQTNEPTNLMGLFDW</sequence>
<comment type="caution">
    <text evidence="1">The sequence shown here is derived from an EMBL/GenBank/DDBJ whole genome shotgun (WGS) entry which is preliminary data.</text>
</comment>
<dbReference type="Proteomes" id="UP001062846">
    <property type="component" value="Chromosome 3"/>
</dbReference>